<dbReference type="AlphaFoldDB" id="W9C361"/>
<evidence type="ECO:0000256" key="5">
    <source>
        <dbReference type="RuleBase" id="RU000551"/>
    </source>
</evidence>
<keyword evidence="8" id="KW-1185">Reference proteome</keyword>
<dbReference type="InterPro" id="IPR029055">
    <property type="entry name" value="Ntn_hydrolases_N"/>
</dbReference>
<dbReference type="InterPro" id="IPR050115">
    <property type="entry name" value="Proteasome_alpha"/>
</dbReference>
<dbReference type="HOGENOM" id="CLU_035750_8_0_1"/>
<gene>
    <name evidence="7" type="ORF">SBOR_8401</name>
</gene>
<keyword evidence="1 5" id="KW-0963">Cytoplasm</keyword>
<evidence type="ECO:0000313" key="7">
    <source>
        <dbReference type="EMBL" id="ESZ91227.1"/>
    </source>
</evidence>
<dbReference type="FunFam" id="3.60.20.10:FF:000016">
    <property type="entry name" value="Proteasome subunit alpha type-6"/>
    <property type="match status" value="1"/>
</dbReference>
<dbReference type="STRING" id="1432307.W9C361"/>
<dbReference type="GO" id="GO:0005737">
    <property type="term" value="C:cytoplasm"/>
    <property type="evidence" value="ECO:0007669"/>
    <property type="project" value="UniProtKB-SubCell"/>
</dbReference>
<evidence type="ECO:0000313" key="8">
    <source>
        <dbReference type="Proteomes" id="UP000019487"/>
    </source>
</evidence>
<dbReference type="CDD" id="cd03749">
    <property type="entry name" value="proteasome_alpha_type_1"/>
    <property type="match status" value="1"/>
</dbReference>
<comment type="subcellular location">
    <subcellularLocation>
        <location evidence="5">Cytoplasm</location>
    </subcellularLocation>
    <subcellularLocation>
        <location evidence="5">Nucleus</location>
    </subcellularLocation>
</comment>
<dbReference type="SMART" id="SM00948">
    <property type="entry name" value="Proteasome_A_N"/>
    <property type="match status" value="1"/>
</dbReference>
<evidence type="ECO:0000259" key="6">
    <source>
        <dbReference type="PROSITE" id="PS00388"/>
    </source>
</evidence>
<dbReference type="InterPro" id="IPR000426">
    <property type="entry name" value="Proteasome_asu_N"/>
</dbReference>
<dbReference type="Gene3D" id="3.60.20.10">
    <property type="entry name" value="Glutamine Phosphoribosylpyrophosphate, subunit 1, domain 1"/>
    <property type="match status" value="1"/>
</dbReference>
<dbReference type="PROSITE" id="PS51475">
    <property type="entry name" value="PROTEASOME_ALPHA_2"/>
    <property type="match status" value="1"/>
</dbReference>
<protein>
    <recommendedName>
        <fullName evidence="5">Proteasome subunit alpha type</fullName>
    </recommendedName>
</protein>
<dbReference type="InterPro" id="IPR035144">
    <property type="entry name" value="Proteasome_alpha1"/>
</dbReference>
<dbReference type="GO" id="GO:0019773">
    <property type="term" value="C:proteasome core complex, alpha-subunit complex"/>
    <property type="evidence" value="ECO:0007669"/>
    <property type="project" value="UniProtKB-UniRule"/>
</dbReference>
<dbReference type="InterPro" id="IPR023332">
    <property type="entry name" value="Proteasome_alpha-type"/>
</dbReference>
<accession>W9C361</accession>
<keyword evidence="3 5" id="KW-0539">Nucleus</keyword>
<dbReference type="Pfam" id="PF00227">
    <property type="entry name" value="Proteasome"/>
    <property type="match status" value="1"/>
</dbReference>
<sequence length="263" mass="28611">MFRNNYDNDSVTFSPQGRIFQVEYASEAVKQGSVVVGIVSKTHAVLVALKRNAEELSSYQKKVIAIDEHLGLALAGLASDARVLSNFMKNQALSSRLTYDRAIPLERLVASIGDRAQSNTQHYGKRPYGVGLLVAGVDETGPHLFEFQPSGMTHEMVACAIGARSQMARTYLERHLEEFAECGREELVKHGLRALKESLAQDKELTVENTSVGVVGLKPKGEKGIEAFKLFDGQDVKQWVDLVADGAEGAEGAEAADSMEVDA</sequence>
<name>W9C361_SCLBF</name>
<evidence type="ECO:0000256" key="2">
    <source>
        <dbReference type="ARBA" id="ARBA00022942"/>
    </source>
</evidence>
<feature type="domain" description="Proteasome alpha-type subunits" evidence="6">
    <location>
        <begin position="6"/>
        <end position="28"/>
    </location>
</feature>
<dbReference type="PANTHER" id="PTHR11599">
    <property type="entry name" value="PROTEASOME SUBUNIT ALPHA/BETA"/>
    <property type="match status" value="1"/>
</dbReference>
<dbReference type="SUPFAM" id="SSF56235">
    <property type="entry name" value="N-terminal nucleophile aminohydrolases (Ntn hydrolases)"/>
    <property type="match status" value="1"/>
</dbReference>
<evidence type="ECO:0000256" key="1">
    <source>
        <dbReference type="ARBA" id="ARBA00022490"/>
    </source>
</evidence>
<dbReference type="InterPro" id="IPR001353">
    <property type="entry name" value="Proteasome_sua/b"/>
</dbReference>
<proteinExistence type="inferred from homology"/>
<dbReference type="Pfam" id="PF10584">
    <property type="entry name" value="Proteasome_A_N"/>
    <property type="match status" value="1"/>
</dbReference>
<comment type="similarity">
    <text evidence="4 5">Belongs to the peptidase T1A family.</text>
</comment>
<keyword evidence="2 4" id="KW-0647">Proteasome</keyword>
<dbReference type="PROSITE" id="PS00388">
    <property type="entry name" value="PROTEASOME_ALPHA_1"/>
    <property type="match status" value="1"/>
</dbReference>
<dbReference type="GO" id="GO:0006511">
    <property type="term" value="P:ubiquitin-dependent protein catabolic process"/>
    <property type="evidence" value="ECO:0007669"/>
    <property type="project" value="InterPro"/>
</dbReference>
<dbReference type="EMBL" id="AYSA01000526">
    <property type="protein sequence ID" value="ESZ91227.1"/>
    <property type="molecule type" value="Genomic_DNA"/>
</dbReference>
<comment type="subunit">
    <text evidence="5">The 26S proteasome consists of a 20S proteasome core and two 19S regulatory subunits.</text>
</comment>
<evidence type="ECO:0000256" key="3">
    <source>
        <dbReference type="ARBA" id="ARBA00023242"/>
    </source>
</evidence>
<comment type="caution">
    <text evidence="7">The sequence shown here is derived from an EMBL/GenBank/DDBJ whole genome shotgun (WGS) entry which is preliminary data.</text>
</comment>
<dbReference type="OrthoDB" id="431557at2759"/>
<dbReference type="Proteomes" id="UP000019487">
    <property type="component" value="Unassembled WGS sequence"/>
</dbReference>
<dbReference type="GO" id="GO:0005634">
    <property type="term" value="C:nucleus"/>
    <property type="evidence" value="ECO:0007669"/>
    <property type="project" value="UniProtKB-SubCell"/>
</dbReference>
<organism evidence="7 8">
    <name type="scientific">Sclerotinia borealis (strain F-4128)</name>
    <dbReference type="NCBI Taxonomy" id="1432307"/>
    <lineage>
        <taxon>Eukaryota</taxon>
        <taxon>Fungi</taxon>
        <taxon>Dikarya</taxon>
        <taxon>Ascomycota</taxon>
        <taxon>Pezizomycotina</taxon>
        <taxon>Leotiomycetes</taxon>
        <taxon>Helotiales</taxon>
        <taxon>Sclerotiniaceae</taxon>
        <taxon>Sclerotinia</taxon>
    </lineage>
</organism>
<evidence type="ECO:0000256" key="4">
    <source>
        <dbReference type="PROSITE-ProRule" id="PRU00808"/>
    </source>
</evidence>
<reference evidence="7 8" key="1">
    <citation type="journal article" date="2014" name="Genome Announc.">
        <title>Draft genome sequence of Sclerotinia borealis, a psychrophilic plant pathogenic fungus.</title>
        <authorList>
            <person name="Mardanov A.V."/>
            <person name="Beletsky A.V."/>
            <person name="Kadnikov V.V."/>
            <person name="Ignatov A.N."/>
            <person name="Ravin N.V."/>
        </authorList>
    </citation>
    <scope>NUCLEOTIDE SEQUENCE [LARGE SCALE GENOMIC DNA]</scope>
    <source>
        <strain evidence="8">F-4157</strain>
    </source>
</reference>